<dbReference type="Proteomes" id="UP000193427">
    <property type="component" value="Chromosome"/>
</dbReference>
<dbReference type="OrthoDB" id="9802676at2"/>
<dbReference type="KEGG" id="rgu:A4W93_14835"/>
<dbReference type="STRING" id="946333.A4W93_14835"/>
<dbReference type="InterPro" id="IPR016193">
    <property type="entry name" value="Cytidine_deaminase-like"/>
</dbReference>
<dbReference type="PROSITE" id="PS51747">
    <property type="entry name" value="CYT_DCMP_DEAMINASES_2"/>
    <property type="match status" value="1"/>
</dbReference>
<proteinExistence type="predicted"/>
<dbReference type="PANTHER" id="PTHR11079:SF161">
    <property type="entry name" value="CMP_DCMP-TYPE DEAMINASE DOMAIN-CONTAINING PROTEIN"/>
    <property type="match status" value="1"/>
</dbReference>
<gene>
    <name evidence="1" type="ORF">A4W93_14835</name>
</gene>
<evidence type="ECO:0000313" key="1">
    <source>
        <dbReference type="EMBL" id="ARN21066.1"/>
    </source>
</evidence>
<dbReference type="PANTHER" id="PTHR11079">
    <property type="entry name" value="CYTOSINE DEAMINASE FAMILY MEMBER"/>
    <property type="match status" value="1"/>
</dbReference>
<dbReference type="InterPro" id="IPR002125">
    <property type="entry name" value="CMP_dCMP_dom"/>
</dbReference>
<dbReference type="SUPFAM" id="SSF53927">
    <property type="entry name" value="Cytidine deaminase-like"/>
    <property type="match status" value="1"/>
</dbReference>
<accession>A0A1W6LA08</accession>
<evidence type="ECO:0000313" key="2">
    <source>
        <dbReference type="Proteomes" id="UP000193427"/>
    </source>
</evidence>
<reference evidence="1 2" key="1">
    <citation type="submission" date="2016-04" db="EMBL/GenBank/DDBJ databases">
        <title>Complete genome sequence of natural rubber-degrading, novel Gram-negative bacterium, Rhizobacter gummiphilus strain NS21.</title>
        <authorList>
            <person name="Tabata M."/>
            <person name="Kasai D."/>
            <person name="Fukuda M."/>
        </authorList>
    </citation>
    <scope>NUCLEOTIDE SEQUENCE [LARGE SCALE GENOMIC DNA]</scope>
    <source>
        <strain evidence="1 2">NS21</strain>
    </source>
</reference>
<dbReference type="GO" id="GO:0047974">
    <property type="term" value="F:guanosine deaminase activity"/>
    <property type="evidence" value="ECO:0007669"/>
    <property type="project" value="TreeGrafter"/>
</dbReference>
<sequence>MSSAPSPEQILKHLRRSNDVARRAMSLGHHPFGAVLVGPDHETVLLEQCNIDTVNHAESTLARVAATNYTPEFLWGCTLYTAVEPCCMCAGTAYWANIGRVVFGMTEEQLLAETGDHGENPTMSVSSRYVFEHGQKPVELIGPVPEIAAETVEMQRAFWATR</sequence>
<protein>
    <submittedName>
        <fullName evidence="1">tRNA-specific adenosine deaminase</fullName>
    </submittedName>
</protein>
<organism evidence="1 2">
    <name type="scientific">Piscinibacter gummiphilus</name>
    <dbReference type="NCBI Taxonomy" id="946333"/>
    <lineage>
        <taxon>Bacteria</taxon>
        <taxon>Pseudomonadati</taxon>
        <taxon>Pseudomonadota</taxon>
        <taxon>Betaproteobacteria</taxon>
        <taxon>Burkholderiales</taxon>
        <taxon>Sphaerotilaceae</taxon>
        <taxon>Piscinibacter</taxon>
    </lineage>
</organism>
<keyword evidence="2" id="KW-1185">Reference proteome</keyword>
<dbReference type="Pfam" id="PF00383">
    <property type="entry name" value="dCMP_cyt_deam_1"/>
    <property type="match status" value="1"/>
</dbReference>
<dbReference type="EMBL" id="CP015118">
    <property type="protein sequence ID" value="ARN21066.1"/>
    <property type="molecule type" value="Genomic_DNA"/>
</dbReference>
<dbReference type="AlphaFoldDB" id="A0A1W6LA08"/>
<dbReference type="GO" id="GO:0006152">
    <property type="term" value="P:purine nucleoside catabolic process"/>
    <property type="evidence" value="ECO:0007669"/>
    <property type="project" value="TreeGrafter"/>
</dbReference>
<dbReference type="Gene3D" id="3.40.140.10">
    <property type="entry name" value="Cytidine Deaminase, domain 2"/>
    <property type="match status" value="1"/>
</dbReference>
<name>A0A1W6LA08_9BURK</name>
<dbReference type="CDD" id="cd01285">
    <property type="entry name" value="nucleoside_deaminase"/>
    <property type="match status" value="1"/>
</dbReference>
<dbReference type="RefSeq" id="WP_085751346.1">
    <property type="nucleotide sequence ID" value="NZ_BSPR01000004.1"/>
</dbReference>